<evidence type="ECO:0000256" key="1">
    <source>
        <dbReference type="ARBA" id="ARBA00013172"/>
    </source>
</evidence>
<dbReference type="GO" id="GO:0005829">
    <property type="term" value="C:cytosol"/>
    <property type="evidence" value="ECO:0007669"/>
    <property type="project" value="TreeGrafter"/>
</dbReference>
<keyword evidence="2" id="KW-0808">Transferase</keyword>
<dbReference type="GeneID" id="25912218"/>
<dbReference type="PANTHER" id="PTHR12215:SF10">
    <property type="entry name" value="L-AMINOADIPATE-SEMIALDEHYDE DEHYDROGENASE-PHOSPHOPANTETHEINYL TRANSFERASE"/>
    <property type="match status" value="1"/>
</dbReference>
<dbReference type="Proteomes" id="UP000054560">
    <property type="component" value="Unassembled WGS sequence"/>
</dbReference>
<dbReference type="AlphaFoldDB" id="A0A0L0FIA7"/>
<dbReference type="GO" id="GO:0019878">
    <property type="term" value="P:lysine biosynthetic process via aminoadipic acid"/>
    <property type="evidence" value="ECO:0007669"/>
    <property type="project" value="TreeGrafter"/>
</dbReference>
<keyword evidence="5" id="KW-1185">Reference proteome</keyword>
<protein>
    <recommendedName>
        <fullName evidence="1">holo-[acyl-carrier-protein] synthase</fullName>
        <ecNumber evidence="1">2.7.8.7</ecNumber>
    </recommendedName>
</protein>
<gene>
    <name evidence="4" type="ORF">SARC_11714</name>
</gene>
<name>A0A0L0FIA7_9EUKA</name>
<dbReference type="InterPro" id="IPR050559">
    <property type="entry name" value="P-Pant_transferase_sf"/>
</dbReference>
<evidence type="ECO:0000313" key="4">
    <source>
        <dbReference type="EMBL" id="KNC75768.1"/>
    </source>
</evidence>
<sequence length="96" mass="11126">MTPQCSTKKWIEIRASDCPLEYFYRIWTPKESYIKATGEGLHLYLHNVVFAQDKACAFDEWGVVAMETKFELDGEQRPDWAFEQSYLDANHCVAVG</sequence>
<dbReference type="STRING" id="667725.A0A0L0FIA7"/>
<dbReference type="EMBL" id="KQ243433">
    <property type="protein sequence ID" value="KNC75768.1"/>
    <property type="molecule type" value="Genomic_DNA"/>
</dbReference>
<dbReference type="OrthoDB" id="26719at2759"/>
<accession>A0A0L0FIA7</accession>
<dbReference type="PANTHER" id="PTHR12215">
    <property type="entry name" value="PHOSPHOPANTETHEINE TRANSFERASE"/>
    <property type="match status" value="1"/>
</dbReference>
<feature type="domain" description="4'-phosphopantetheinyl transferase" evidence="3">
    <location>
        <begin position="5"/>
        <end position="94"/>
    </location>
</feature>
<dbReference type="RefSeq" id="XP_014149670.1">
    <property type="nucleotide sequence ID" value="XM_014294195.1"/>
</dbReference>
<dbReference type="EC" id="2.7.8.7" evidence="1"/>
<dbReference type="Gene3D" id="3.90.470.20">
    <property type="entry name" value="4'-phosphopantetheinyl transferase domain"/>
    <property type="match status" value="1"/>
</dbReference>
<evidence type="ECO:0000259" key="3">
    <source>
        <dbReference type="Pfam" id="PF01648"/>
    </source>
</evidence>
<evidence type="ECO:0000256" key="2">
    <source>
        <dbReference type="ARBA" id="ARBA00022679"/>
    </source>
</evidence>
<evidence type="ECO:0000313" key="5">
    <source>
        <dbReference type="Proteomes" id="UP000054560"/>
    </source>
</evidence>
<dbReference type="InterPro" id="IPR008278">
    <property type="entry name" value="4-PPantetheinyl_Trfase_dom"/>
</dbReference>
<dbReference type="GO" id="GO:0000287">
    <property type="term" value="F:magnesium ion binding"/>
    <property type="evidence" value="ECO:0007669"/>
    <property type="project" value="InterPro"/>
</dbReference>
<dbReference type="Pfam" id="PF01648">
    <property type="entry name" value="ACPS"/>
    <property type="match status" value="1"/>
</dbReference>
<reference evidence="4 5" key="1">
    <citation type="submission" date="2011-02" db="EMBL/GenBank/DDBJ databases">
        <title>The Genome Sequence of Sphaeroforma arctica JP610.</title>
        <authorList>
            <consortium name="The Broad Institute Genome Sequencing Platform"/>
            <person name="Russ C."/>
            <person name="Cuomo C."/>
            <person name="Young S.K."/>
            <person name="Zeng Q."/>
            <person name="Gargeya S."/>
            <person name="Alvarado L."/>
            <person name="Berlin A."/>
            <person name="Chapman S.B."/>
            <person name="Chen Z."/>
            <person name="Freedman E."/>
            <person name="Gellesch M."/>
            <person name="Goldberg J."/>
            <person name="Griggs A."/>
            <person name="Gujja S."/>
            <person name="Heilman E."/>
            <person name="Heiman D."/>
            <person name="Howarth C."/>
            <person name="Mehta T."/>
            <person name="Neiman D."/>
            <person name="Pearson M."/>
            <person name="Roberts A."/>
            <person name="Saif S."/>
            <person name="Shea T."/>
            <person name="Shenoy N."/>
            <person name="Sisk P."/>
            <person name="Stolte C."/>
            <person name="Sykes S."/>
            <person name="White J."/>
            <person name="Yandava C."/>
            <person name="Burger G."/>
            <person name="Gray M.W."/>
            <person name="Holland P.W.H."/>
            <person name="King N."/>
            <person name="Lang F.B.F."/>
            <person name="Roger A.J."/>
            <person name="Ruiz-Trillo I."/>
            <person name="Haas B."/>
            <person name="Nusbaum C."/>
            <person name="Birren B."/>
        </authorList>
    </citation>
    <scope>NUCLEOTIDE SEQUENCE [LARGE SCALE GENOMIC DNA]</scope>
    <source>
        <strain evidence="4 5">JP610</strain>
    </source>
</reference>
<proteinExistence type="predicted"/>
<dbReference type="SUPFAM" id="SSF56214">
    <property type="entry name" value="4'-phosphopantetheinyl transferase"/>
    <property type="match status" value="1"/>
</dbReference>
<dbReference type="GO" id="GO:0008897">
    <property type="term" value="F:holo-[acyl-carrier-protein] synthase activity"/>
    <property type="evidence" value="ECO:0007669"/>
    <property type="project" value="UniProtKB-EC"/>
</dbReference>
<dbReference type="InterPro" id="IPR037143">
    <property type="entry name" value="4-PPantetheinyl_Trfase_dom_sf"/>
</dbReference>
<organism evidence="4 5">
    <name type="scientific">Sphaeroforma arctica JP610</name>
    <dbReference type="NCBI Taxonomy" id="667725"/>
    <lineage>
        <taxon>Eukaryota</taxon>
        <taxon>Ichthyosporea</taxon>
        <taxon>Ichthyophonida</taxon>
        <taxon>Sphaeroforma</taxon>
    </lineage>
</organism>